<dbReference type="RefSeq" id="WP_213495773.1">
    <property type="nucleotide sequence ID" value="NZ_CP074694.1"/>
</dbReference>
<dbReference type="KEGG" id="tsph:KIH39_22885"/>
<accession>A0A8E6EUP3</accession>
<sequence length="227" mass="26083">MRLKTEEPKTTSIRVLVALNYSISLDSFLDPIDQINPANIAIVAFKWLIENEIKLDPSHLEFMSLAYTIATRYDLSISSSPSRFSSRSIFIKKYFSFVEILTSKHLKYLAEFSKTDPWLVLLSVSKVKKILLDSNEDYYHTYIVFKNAYESNNSHHIPAIINTIANPYCISKLFVTTITYGDAFLLRQIELTTWLSSVDLNNDIIKITILKMLNANLFSARTIPCHE</sequence>
<proteinExistence type="predicted"/>
<evidence type="ECO:0000313" key="2">
    <source>
        <dbReference type="Proteomes" id="UP000676194"/>
    </source>
</evidence>
<reference evidence="1" key="1">
    <citation type="submission" date="2021-05" db="EMBL/GenBank/DDBJ databases">
        <title>Complete genome sequence of the cellulolytic planctomycete Telmatocola sphagniphila SP2T and characterization of the first cellulase from planctomycetes.</title>
        <authorList>
            <person name="Rakitin A.L."/>
            <person name="Beletsky A.V."/>
            <person name="Naumoff D.G."/>
            <person name="Kulichevskaya I.S."/>
            <person name="Mardanov A.V."/>
            <person name="Ravin N.V."/>
            <person name="Dedysh S.N."/>
        </authorList>
    </citation>
    <scope>NUCLEOTIDE SEQUENCE</scope>
    <source>
        <strain evidence="1">SP2T</strain>
    </source>
</reference>
<name>A0A8E6EUP3_9BACT</name>
<keyword evidence="2" id="KW-1185">Reference proteome</keyword>
<evidence type="ECO:0000313" key="1">
    <source>
        <dbReference type="EMBL" id="QVL31660.1"/>
    </source>
</evidence>
<organism evidence="1 2">
    <name type="scientific">Telmatocola sphagniphila</name>
    <dbReference type="NCBI Taxonomy" id="1123043"/>
    <lineage>
        <taxon>Bacteria</taxon>
        <taxon>Pseudomonadati</taxon>
        <taxon>Planctomycetota</taxon>
        <taxon>Planctomycetia</taxon>
        <taxon>Gemmatales</taxon>
        <taxon>Gemmataceae</taxon>
    </lineage>
</organism>
<dbReference type="Proteomes" id="UP000676194">
    <property type="component" value="Chromosome"/>
</dbReference>
<dbReference type="AlphaFoldDB" id="A0A8E6EUP3"/>
<protein>
    <submittedName>
        <fullName evidence="1">Uncharacterized protein</fullName>
    </submittedName>
</protein>
<dbReference type="EMBL" id="CP074694">
    <property type="protein sequence ID" value="QVL31660.1"/>
    <property type="molecule type" value="Genomic_DNA"/>
</dbReference>
<gene>
    <name evidence="1" type="ORF">KIH39_22885</name>
</gene>